<protein>
    <submittedName>
        <fullName evidence="1">Uncharacterized protein</fullName>
    </submittedName>
</protein>
<comment type="caution">
    <text evidence="1">The sequence shown here is derived from an EMBL/GenBank/DDBJ whole genome shotgun (WGS) entry which is preliminary data.</text>
</comment>
<evidence type="ECO:0000313" key="2">
    <source>
        <dbReference type="Proteomes" id="UP000792457"/>
    </source>
</evidence>
<reference evidence="1" key="1">
    <citation type="submission" date="2013-04" db="EMBL/GenBank/DDBJ databases">
        <authorList>
            <person name="Qu J."/>
            <person name="Murali S.C."/>
            <person name="Bandaranaike D."/>
            <person name="Bellair M."/>
            <person name="Blankenburg K."/>
            <person name="Chao H."/>
            <person name="Dinh H."/>
            <person name="Doddapaneni H."/>
            <person name="Downs B."/>
            <person name="Dugan-Rocha S."/>
            <person name="Elkadiri S."/>
            <person name="Gnanaolivu R.D."/>
            <person name="Hernandez B."/>
            <person name="Javaid M."/>
            <person name="Jayaseelan J.C."/>
            <person name="Lee S."/>
            <person name="Li M."/>
            <person name="Ming W."/>
            <person name="Munidasa M."/>
            <person name="Muniz J."/>
            <person name="Nguyen L."/>
            <person name="Ongeri F."/>
            <person name="Osuji N."/>
            <person name="Pu L.-L."/>
            <person name="Puazo M."/>
            <person name="Qu C."/>
            <person name="Quiroz J."/>
            <person name="Raj R."/>
            <person name="Weissenberger G."/>
            <person name="Xin Y."/>
            <person name="Zou X."/>
            <person name="Han Y."/>
            <person name="Richards S."/>
            <person name="Worley K."/>
            <person name="Muzny D."/>
            <person name="Gibbs R."/>
        </authorList>
    </citation>
    <scope>NUCLEOTIDE SEQUENCE</scope>
    <source>
        <strain evidence="1">Sampled in the wild</strain>
    </source>
</reference>
<sequence length="224" mass="25160">YYFKHGKAPETVHHAIKVDWNDIKCPRFQPSDFLPEIWAKFIAENYERAPRIKESLKIKKWSKFAIPVIILGEFPDEKTAREFSQGSLDYSIFSGKYFRMLPSMPLITNVSKDITDCNPLSSKLPKVLLTLDNSSQTKTPQNSVPIPLLSSTTSSVNKKASPLKQVLKKYNSHRKVKGSKSLKSISPTPVKGCIPVKDKPSPRTIAPNAVVVIVPPEDTNIQEN</sequence>
<organism evidence="1 2">
    <name type="scientific">Ladona fulva</name>
    <name type="common">Scarce chaser dragonfly</name>
    <name type="synonym">Libellula fulva</name>
    <dbReference type="NCBI Taxonomy" id="123851"/>
    <lineage>
        <taxon>Eukaryota</taxon>
        <taxon>Metazoa</taxon>
        <taxon>Ecdysozoa</taxon>
        <taxon>Arthropoda</taxon>
        <taxon>Hexapoda</taxon>
        <taxon>Insecta</taxon>
        <taxon>Pterygota</taxon>
        <taxon>Palaeoptera</taxon>
        <taxon>Odonata</taxon>
        <taxon>Epiprocta</taxon>
        <taxon>Anisoptera</taxon>
        <taxon>Libelluloidea</taxon>
        <taxon>Libellulidae</taxon>
        <taxon>Ladona</taxon>
    </lineage>
</organism>
<proteinExistence type="predicted"/>
<gene>
    <name evidence="1" type="ORF">J437_LFUL001552</name>
</gene>
<reference evidence="1" key="2">
    <citation type="submission" date="2017-10" db="EMBL/GenBank/DDBJ databases">
        <title>Ladona fulva Genome sequencing and assembly.</title>
        <authorList>
            <person name="Murali S."/>
            <person name="Richards S."/>
            <person name="Bandaranaike D."/>
            <person name="Bellair M."/>
            <person name="Blankenburg K."/>
            <person name="Chao H."/>
            <person name="Dinh H."/>
            <person name="Doddapaneni H."/>
            <person name="Dugan-Rocha S."/>
            <person name="Elkadiri S."/>
            <person name="Gnanaolivu R."/>
            <person name="Hernandez B."/>
            <person name="Skinner E."/>
            <person name="Javaid M."/>
            <person name="Lee S."/>
            <person name="Li M."/>
            <person name="Ming W."/>
            <person name="Munidasa M."/>
            <person name="Muniz J."/>
            <person name="Nguyen L."/>
            <person name="Hughes D."/>
            <person name="Osuji N."/>
            <person name="Pu L.-L."/>
            <person name="Puazo M."/>
            <person name="Qu C."/>
            <person name="Quiroz J."/>
            <person name="Raj R."/>
            <person name="Weissenberger G."/>
            <person name="Xin Y."/>
            <person name="Zou X."/>
            <person name="Han Y."/>
            <person name="Worley K."/>
            <person name="Muzny D."/>
            <person name="Gibbs R."/>
        </authorList>
    </citation>
    <scope>NUCLEOTIDE SEQUENCE</scope>
    <source>
        <strain evidence="1">Sampled in the wild</strain>
    </source>
</reference>
<keyword evidence="2" id="KW-1185">Reference proteome</keyword>
<dbReference type="AlphaFoldDB" id="A0A8K0JWS0"/>
<feature type="non-terminal residue" evidence="1">
    <location>
        <position position="224"/>
    </location>
</feature>
<dbReference type="EMBL" id="KZ308156">
    <property type="protein sequence ID" value="KAG8223275.1"/>
    <property type="molecule type" value="Genomic_DNA"/>
</dbReference>
<dbReference type="Proteomes" id="UP000792457">
    <property type="component" value="Unassembled WGS sequence"/>
</dbReference>
<accession>A0A8K0JWS0</accession>
<evidence type="ECO:0000313" key="1">
    <source>
        <dbReference type="EMBL" id="KAG8223275.1"/>
    </source>
</evidence>
<feature type="non-terminal residue" evidence="1">
    <location>
        <position position="1"/>
    </location>
</feature>
<name>A0A8K0JWS0_LADFU</name>